<protein>
    <submittedName>
        <fullName evidence="1">Uncharacterized protein</fullName>
    </submittedName>
</protein>
<organism evidence="1 2">
    <name type="scientific">Leptotrichia trevisanii</name>
    <dbReference type="NCBI Taxonomy" id="109328"/>
    <lineage>
        <taxon>Bacteria</taxon>
        <taxon>Fusobacteriati</taxon>
        <taxon>Fusobacteriota</taxon>
        <taxon>Fusobacteriia</taxon>
        <taxon>Fusobacteriales</taxon>
        <taxon>Leptotrichiaceae</taxon>
        <taxon>Leptotrichia</taxon>
    </lineage>
</organism>
<sequence>MIKEKYNLKNDLVMTGWAVKINSIINQIQDEKLKEKAENDCEKIWNKWYEKVQKEQLTNKNLRILDSVLEKLKRENSEELGVN</sequence>
<proteinExistence type="predicted"/>
<dbReference type="RefSeq" id="WP_146996906.1">
    <property type="nucleotide sequence ID" value="NZ_AP019840.1"/>
</dbReference>
<dbReference type="EMBL" id="AP019840">
    <property type="protein sequence ID" value="BBM52560.1"/>
    <property type="molecule type" value="Genomic_DNA"/>
</dbReference>
<accession>A0A510KLG4</accession>
<dbReference type="Proteomes" id="UP000321378">
    <property type="component" value="Chromosome"/>
</dbReference>
<evidence type="ECO:0000313" key="1">
    <source>
        <dbReference type="EMBL" id="BBM52560.1"/>
    </source>
</evidence>
<name>A0A510KLG4_9FUSO</name>
<reference evidence="1 2" key="1">
    <citation type="submission" date="2019-07" db="EMBL/GenBank/DDBJ databases">
        <title>Complete Genome Sequence of Leptotrichia trevisanii Strain JMUB3935.</title>
        <authorList>
            <person name="Watanabe S."/>
            <person name="Cui L."/>
        </authorList>
    </citation>
    <scope>NUCLEOTIDE SEQUENCE [LARGE SCALE GENOMIC DNA]</scope>
    <source>
        <strain evidence="1 2">JMUB3935</strain>
    </source>
</reference>
<dbReference type="AlphaFoldDB" id="A0A510KLG4"/>
<evidence type="ECO:0000313" key="2">
    <source>
        <dbReference type="Proteomes" id="UP000321378"/>
    </source>
</evidence>
<gene>
    <name evidence="1" type="ORF">JMUB3935_1539</name>
</gene>